<keyword evidence="8" id="KW-0804">Transcription</keyword>
<comment type="subcellular location">
    <subcellularLocation>
        <location evidence="1">Nucleus</location>
    </subcellularLocation>
</comment>
<evidence type="ECO:0000256" key="11">
    <source>
        <dbReference type="ARBA" id="ARBA00032010"/>
    </source>
</evidence>
<dbReference type="Proteomes" id="UP000294933">
    <property type="component" value="Unassembled WGS sequence"/>
</dbReference>
<dbReference type="Pfam" id="PF09497">
    <property type="entry name" value="Med12"/>
    <property type="match status" value="1"/>
</dbReference>
<evidence type="ECO:0000256" key="1">
    <source>
        <dbReference type="ARBA" id="ARBA00004123"/>
    </source>
</evidence>
<proteinExistence type="inferred from homology"/>
<dbReference type="VEuPathDB" id="FungiDB:BD410DRAFT_821184"/>
<keyword evidence="7" id="KW-0010">Activator</keyword>
<dbReference type="SMART" id="SM01281">
    <property type="entry name" value="Med12"/>
    <property type="match status" value="1"/>
</dbReference>
<evidence type="ECO:0000256" key="5">
    <source>
        <dbReference type="ARBA" id="ARBA00022491"/>
    </source>
</evidence>
<dbReference type="InterPro" id="IPR019035">
    <property type="entry name" value="Mediator_Med12"/>
</dbReference>
<keyword evidence="5" id="KW-0678">Repressor</keyword>
<evidence type="ECO:0000256" key="6">
    <source>
        <dbReference type="ARBA" id="ARBA00023015"/>
    </source>
</evidence>
<dbReference type="GO" id="GO:0003712">
    <property type="term" value="F:transcription coregulator activity"/>
    <property type="evidence" value="ECO:0007669"/>
    <property type="project" value="InterPro"/>
</dbReference>
<dbReference type="Pfam" id="PF25326">
    <property type="entry name" value="ARM_SRB8"/>
    <property type="match status" value="1"/>
</dbReference>
<evidence type="ECO:0000256" key="12">
    <source>
        <dbReference type="SAM" id="MobiDB-lite"/>
    </source>
</evidence>
<dbReference type="InterPro" id="IPR057344">
    <property type="entry name" value="ARM_SRB8"/>
</dbReference>
<dbReference type="PANTHER" id="PTHR46567">
    <property type="entry name" value="MEDIATOR OF RNA POLYMERASE II TRANSCRIPTION SUBUNIT 12"/>
    <property type="match status" value="1"/>
</dbReference>
<evidence type="ECO:0000256" key="10">
    <source>
        <dbReference type="ARBA" id="ARBA00025661"/>
    </source>
</evidence>
<evidence type="ECO:0000256" key="8">
    <source>
        <dbReference type="ARBA" id="ARBA00023163"/>
    </source>
</evidence>
<evidence type="ECO:0000256" key="9">
    <source>
        <dbReference type="ARBA" id="ARBA00023242"/>
    </source>
</evidence>
<sequence length="1585" mass="177806">MANEDANDVPEIYESVPPTWLPKTSTTADVGYLGFYPPHPYQEEELLSDTTARNGIAIKPAVLAETYTAQMPVIKALNEDNYPPELEDFMNQVFQRRIENLPKIPPSTFKIPSRVTLNDAKRNAWFADLANPDVPLYKLGKSIPHGARGHDLLDLLQSNNVAIPRAVWFLRVFGSNETAGLRNKPNYNPTQYSVDWATIVTGYLKKQLADIALPSHPRAGLNIKQTFKGVLSDADTRERWIQRFSYSLDLLRTFYSEGMVDHCTFLSWLVQQMVSCNLAQAGFIARLTDDYLDGLVGRRALTRPLIDCCLSKLTEISSSSSKEHLVYLQERLNNLLRRIFLASPHAFVSPRMWTMHRELLRNIFVENILDNIPNPTSTAPHIEQSILNIKQTMAGNFGDIESRNEALLFRNLPYRGEGRLRSAVYDVHLLNSISASTDVEKVVFFDAYAEGGSDTFAQKLDGLLSWCVTPLQYGDHRPYAAITLLRLWREKAEERASRRDFTSPNEILQDQLFDWLDSSDLAAEEDNLIFVSLLFGELVEKELFSYPKYIQRLIARGEPGLLFSEDPGSRHRYFLRSIPLHSSTPALINQRKVILYGVRAREIPEDRTEKEIRKELRAVFPELFGGEQQTKIMSSSDLRSSLPVLQNALRYEKFRTIRQWLLPSLRKHLCRNAADSADQSNGTAQIYCVAVEVLESIKFYRSILDISLGLLGHTSTNALLIPILETLRRHVDIWACMNVVSTITHALHSTHQSWKSRGVQSRALLSLLTELDGGRHLDDASRQQITSDISHYAQALCPTDDHSEAVPPVLPEILLLAQDPNDDAASMLANALWYKYRASNNWAWTVWDNAIASLRQVPLMMSTQSDRRICALRYAKFLQHVDEHLAGGLDNHALRWFLGSGLNEIAALTAEAWDVVTVVFLYLTVNGALTTTTLLHGVVYPGWRYGSTVPSNQQYHAVGVFVNAANTLCESLLLKEDGNHDGIPPSDLLDLQRIRTRRQDVYREPHFSLLVNNLPTLVSLETNSYVDPESCLAARALRQAISRCSEFRLCAYRNLPAVRSAFEKPLESEAIARAMHEPLLSALRQILSDADPDTSSPRTSTQNETHVNASFLSTWNLAASTITIQFELKQMGEGLVHESTRQKSDADLNKYTEELFHHNMTADEVDFLADMARGIGTAVAGKFLNNGLRRIAEILDECASSDSPALTSMVRRAGEYLRLLSSIVKPFRDEPSTLPSLEATVQDALILAMAAKFEILETLLHGVLNGNSGSTVESLTGITIFLSRLLQFNLGFAGVWTPKTLELIDHLLNMVFRLALLHGGGITTDPVALPLFLDTAFYIFDELPVDSKPPNSDLFQRCPKVELSDLPATTPPPYGDMARSLLKFSSDDRFVSGLVYASFDASGEIQYGQPVRNQPWEWIENLGEPANAGVNEQQRDKNEVENVNVQHIVRNNASLSLELFNTRLTGEHITHGNDKITGPLRMFEDNLTTESVFERGWRESRQDFGGDRFPTRREDEEEDMGSQVQGRRSDKRTTAYHASPAGSTHSRSSAAGSNSASSRRQSPGITKYGIPPNGIVQAHCLSSQF</sequence>
<keyword evidence="6" id="KW-0805">Transcription regulation</keyword>
<evidence type="ECO:0000256" key="4">
    <source>
        <dbReference type="ARBA" id="ARBA00019622"/>
    </source>
</evidence>
<dbReference type="STRING" id="50990.A0A4Y7Q609"/>
<keyword evidence="9" id="KW-0539">Nucleus</keyword>
<keyword evidence="15" id="KW-1185">Reference proteome</keyword>
<dbReference type="OrthoDB" id="20828at2759"/>
<evidence type="ECO:0000313" key="14">
    <source>
        <dbReference type="EMBL" id="TDL22582.1"/>
    </source>
</evidence>
<feature type="domain" description="Mediator complex subunit Med12" evidence="13">
    <location>
        <begin position="108"/>
        <end position="171"/>
    </location>
</feature>
<name>A0A4Y7Q609_9AGAM</name>
<feature type="compositionally biased region" description="Basic and acidic residues" evidence="12">
    <location>
        <begin position="1498"/>
        <end position="1514"/>
    </location>
</feature>
<protein>
    <recommendedName>
        <fullName evidence="4">Mediator of RNA polymerase II transcription subunit 12</fullName>
    </recommendedName>
    <alternativeName>
        <fullName evidence="11">Mediator complex subunit 12</fullName>
    </alternativeName>
</protein>
<evidence type="ECO:0000256" key="2">
    <source>
        <dbReference type="ARBA" id="ARBA00010289"/>
    </source>
</evidence>
<feature type="compositionally biased region" description="Low complexity" evidence="12">
    <location>
        <begin position="1541"/>
        <end position="1564"/>
    </location>
</feature>
<dbReference type="GO" id="GO:0016592">
    <property type="term" value="C:mediator complex"/>
    <property type="evidence" value="ECO:0007669"/>
    <property type="project" value="InterPro"/>
</dbReference>
<accession>A0A4Y7Q609</accession>
<dbReference type="PANTHER" id="PTHR46567:SF1">
    <property type="entry name" value="MEDIATOR OF RNA POLYMERASE II TRANSCRIPTION SUBUNIT 12"/>
    <property type="match status" value="1"/>
</dbReference>
<evidence type="ECO:0000259" key="13">
    <source>
        <dbReference type="SMART" id="SM01281"/>
    </source>
</evidence>
<evidence type="ECO:0000256" key="3">
    <source>
        <dbReference type="ARBA" id="ARBA00011629"/>
    </source>
</evidence>
<comment type="function">
    <text evidence="10">Component of the SRB8-11 complex. The SRB8-11 complex is a regulatory module of the Mediator complex which is itself involved in regulation of basal and activated RNA polymerase II-dependent transcription. The SRB8-11 complex may be involved in the transcriptional repression of a subset of genes regulated by Mediator. It may inhibit the association of the Mediator complex with RNA polymerase II to form the holoenzyme complex.</text>
</comment>
<evidence type="ECO:0000256" key="7">
    <source>
        <dbReference type="ARBA" id="ARBA00023159"/>
    </source>
</evidence>
<dbReference type="EMBL" id="ML170174">
    <property type="protein sequence ID" value="TDL22582.1"/>
    <property type="molecule type" value="Genomic_DNA"/>
</dbReference>
<organism evidence="14 15">
    <name type="scientific">Rickenella mellea</name>
    <dbReference type="NCBI Taxonomy" id="50990"/>
    <lineage>
        <taxon>Eukaryota</taxon>
        <taxon>Fungi</taxon>
        <taxon>Dikarya</taxon>
        <taxon>Basidiomycota</taxon>
        <taxon>Agaricomycotina</taxon>
        <taxon>Agaricomycetes</taxon>
        <taxon>Hymenochaetales</taxon>
        <taxon>Rickenellaceae</taxon>
        <taxon>Rickenella</taxon>
    </lineage>
</organism>
<gene>
    <name evidence="14" type="ORF">BD410DRAFT_821184</name>
</gene>
<feature type="region of interest" description="Disordered" evidence="12">
    <location>
        <begin position="1498"/>
        <end position="1573"/>
    </location>
</feature>
<reference evidence="14 15" key="1">
    <citation type="submission" date="2018-06" db="EMBL/GenBank/DDBJ databases">
        <title>A transcriptomic atlas of mushroom development highlights an independent origin of complex multicellularity.</title>
        <authorList>
            <consortium name="DOE Joint Genome Institute"/>
            <person name="Krizsan K."/>
            <person name="Almasi E."/>
            <person name="Merenyi Z."/>
            <person name="Sahu N."/>
            <person name="Viragh M."/>
            <person name="Koszo T."/>
            <person name="Mondo S."/>
            <person name="Kiss B."/>
            <person name="Balint B."/>
            <person name="Kues U."/>
            <person name="Barry K."/>
            <person name="Hegedus J.C."/>
            <person name="Henrissat B."/>
            <person name="Johnson J."/>
            <person name="Lipzen A."/>
            <person name="Ohm R."/>
            <person name="Nagy I."/>
            <person name="Pangilinan J."/>
            <person name="Yan J."/>
            <person name="Xiong Y."/>
            <person name="Grigoriev I.V."/>
            <person name="Hibbett D.S."/>
            <person name="Nagy L.G."/>
        </authorList>
    </citation>
    <scope>NUCLEOTIDE SEQUENCE [LARGE SCALE GENOMIC DNA]</scope>
    <source>
        <strain evidence="14 15">SZMC22713</strain>
    </source>
</reference>
<evidence type="ECO:0000313" key="15">
    <source>
        <dbReference type="Proteomes" id="UP000294933"/>
    </source>
</evidence>
<comment type="subunit">
    <text evidence="3">Component of the SRB8-11 complex, which itself associates with the Mediator complex.</text>
</comment>
<comment type="similarity">
    <text evidence="2">Belongs to the Mediator complex subunit 12 family.</text>
</comment>
<dbReference type="GO" id="GO:0006357">
    <property type="term" value="P:regulation of transcription by RNA polymerase II"/>
    <property type="evidence" value="ECO:0007669"/>
    <property type="project" value="InterPro"/>
</dbReference>